<sequence>MFHIEFNNFKLREDSLPHTTASDRRSTNDRNADKYRSSNIVDAEYKHMPRPLTTTTEEPTISNDTRERIIVKRIGDHPLKQGEETVWLFDKKYAPWLARAIERGCIKNRGVKRTVEKIEAANIIPNDQSEGSRLFRYYLNEAREKNDASYLVTAYTLQSFFYRYLNKYMATGNPKKVYKKLCRKWSGYFTGALMRNPAMEVYYYRGETYRGMPITFKDLEIYKVGALFVNKAFQSTTKLMDVALEFSQPDPPTDAKESIVIIYKIRNRTTALDIGHISYFQGEEEVLMMPGCLFRVEYIDESRKPIENSKISANIHTIPLYIHVQQI</sequence>
<dbReference type="Gene3D" id="3.90.176.10">
    <property type="entry name" value="Toxin ADP-ribosyltransferase, Chain A, domain 1"/>
    <property type="match status" value="1"/>
</dbReference>
<feature type="compositionally biased region" description="Basic and acidic residues" evidence="1">
    <location>
        <begin position="17"/>
        <end position="36"/>
    </location>
</feature>
<dbReference type="SUPFAM" id="SSF56399">
    <property type="entry name" value="ADP-ribosylation"/>
    <property type="match status" value="1"/>
</dbReference>
<dbReference type="PROSITE" id="PS51996">
    <property type="entry name" value="TR_MART"/>
    <property type="match status" value="1"/>
</dbReference>
<dbReference type="Proteomes" id="UP000663877">
    <property type="component" value="Unassembled WGS sequence"/>
</dbReference>
<feature type="region of interest" description="Disordered" evidence="1">
    <location>
        <begin position="17"/>
        <end position="38"/>
    </location>
</feature>
<evidence type="ECO:0008006" key="6">
    <source>
        <dbReference type="Google" id="ProtNLM"/>
    </source>
</evidence>
<reference evidence="4" key="1">
    <citation type="submission" date="2021-02" db="EMBL/GenBank/DDBJ databases">
        <authorList>
            <person name="Nowell W R."/>
        </authorList>
    </citation>
    <scope>NUCLEOTIDE SEQUENCE</scope>
</reference>
<organism evidence="4 5">
    <name type="scientific">Adineta steineri</name>
    <dbReference type="NCBI Taxonomy" id="433720"/>
    <lineage>
        <taxon>Eukaryota</taxon>
        <taxon>Metazoa</taxon>
        <taxon>Spiralia</taxon>
        <taxon>Gnathifera</taxon>
        <taxon>Rotifera</taxon>
        <taxon>Eurotatoria</taxon>
        <taxon>Bdelloidea</taxon>
        <taxon>Adinetida</taxon>
        <taxon>Adinetidae</taxon>
        <taxon>Adineta</taxon>
    </lineage>
</organism>
<protein>
    <recommendedName>
        <fullName evidence="6">NAD(P)(+)--arginine ADP-ribosyltransferase</fullName>
    </recommendedName>
</protein>
<evidence type="ECO:0000313" key="4">
    <source>
        <dbReference type="EMBL" id="CAF1351807.1"/>
    </source>
</evidence>
<gene>
    <name evidence="2" type="ORF">BJG266_LOCUS18814</name>
    <name evidence="3" type="ORF">QVE165_LOCUS23849</name>
    <name evidence="4" type="ORF">QVE165_LOCUS34035</name>
</gene>
<evidence type="ECO:0000313" key="5">
    <source>
        <dbReference type="Proteomes" id="UP000663832"/>
    </source>
</evidence>
<dbReference type="EMBL" id="CAJNOM010000317">
    <property type="protein sequence ID" value="CAF1351807.1"/>
    <property type="molecule type" value="Genomic_DNA"/>
</dbReference>
<comment type="caution">
    <text evidence="4">The sequence shown here is derived from an EMBL/GenBank/DDBJ whole genome shotgun (WGS) entry which is preliminary data.</text>
</comment>
<proteinExistence type="predicted"/>
<accession>A0A815HBM4</accession>
<evidence type="ECO:0000313" key="3">
    <source>
        <dbReference type="EMBL" id="CAF1166184.1"/>
    </source>
</evidence>
<dbReference type="OrthoDB" id="423533at2759"/>
<name>A0A815HBM4_9BILA</name>
<dbReference type="Proteomes" id="UP000663832">
    <property type="component" value="Unassembled WGS sequence"/>
</dbReference>
<dbReference type="AlphaFoldDB" id="A0A815HBM4"/>
<keyword evidence="5" id="KW-1185">Reference proteome</keyword>
<dbReference type="EMBL" id="CAJNOM010000164">
    <property type="protein sequence ID" value="CAF1166184.1"/>
    <property type="molecule type" value="Genomic_DNA"/>
</dbReference>
<evidence type="ECO:0000313" key="2">
    <source>
        <dbReference type="EMBL" id="CAF1054642.1"/>
    </source>
</evidence>
<dbReference type="EMBL" id="CAJNOI010000098">
    <property type="protein sequence ID" value="CAF1054642.1"/>
    <property type="molecule type" value="Genomic_DNA"/>
</dbReference>
<evidence type="ECO:0000256" key="1">
    <source>
        <dbReference type="SAM" id="MobiDB-lite"/>
    </source>
</evidence>